<evidence type="ECO:0000313" key="1">
    <source>
        <dbReference type="EMBL" id="KAJ0083764.1"/>
    </source>
</evidence>
<dbReference type="Proteomes" id="UP001164250">
    <property type="component" value="Chromosome 11"/>
</dbReference>
<reference evidence="2" key="1">
    <citation type="journal article" date="2023" name="G3 (Bethesda)">
        <title>Genome assembly and association tests identify interacting loci associated with vigor, precocity, and sex in interspecific pistachio rootstocks.</title>
        <authorList>
            <person name="Palmer W."/>
            <person name="Jacygrad E."/>
            <person name="Sagayaradj S."/>
            <person name="Cavanaugh K."/>
            <person name="Han R."/>
            <person name="Bertier L."/>
            <person name="Beede B."/>
            <person name="Kafkas S."/>
            <person name="Golino D."/>
            <person name="Preece J."/>
            <person name="Michelmore R."/>
        </authorList>
    </citation>
    <scope>NUCLEOTIDE SEQUENCE [LARGE SCALE GENOMIC DNA]</scope>
</reference>
<sequence length="69" mass="7635">MALRALRRIMRMQTGGNLRETMFDSEVVSSSLVDISAILHVANEVESSNPRVAYLCKFLLLALGINQIA</sequence>
<protein>
    <submittedName>
        <fullName evidence="1">Uncharacterized protein</fullName>
    </submittedName>
</protein>
<comment type="caution">
    <text evidence="1">The sequence shown here is derived from an EMBL/GenBank/DDBJ whole genome shotgun (WGS) entry which is preliminary data.</text>
</comment>
<dbReference type="EMBL" id="CM047907">
    <property type="protein sequence ID" value="KAJ0083764.1"/>
    <property type="molecule type" value="Genomic_DNA"/>
</dbReference>
<accession>A0ACC1A8D6</accession>
<gene>
    <name evidence="1" type="ORF">Patl1_29913</name>
</gene>
<evidence type="ECO:0000313" key="2">
    <source>
        <dbReference type="Proteomes" id="UP001164250"/>
    </source>
</evidence>
<keyword evidence="2" id="KW-1185">Reference proteome</keyword>
<proteinExistence type="predicted"/>
<organism evidence="1 2">
    <name type="scientific">Pistacia atlantica</name>
    <dbReference type="NCBI Taxonomy" id="434234"/>
    <lineage>
        <taxon>Eukaryota</taxon>
        <taxon>Viridiplantae</taxon>
        <taxon>Streptophyta</taxon>
        <taxon>Embryophyta</taxon>
        <taxon>Tracheophyta</taxon>
        <taxon>Spermatophyta</taxon>
        <taxon>Magnoliopsida</taxon>
        <taxon>eudicotyledons</taxon>
        <taxon>Gunneridae</taxon>
        <taxon>Pentapetalae</taxon>
        <taxon>rosids</taxon>
        <taxon>malvids</taxon>
        <taxon>Sapindales</taxon>
        <taxon>Anacardiaceae</taxon>
        <taxon>Pistacia</taxon>
    </lineage>
</organism>
<name>A0ACC1A8D6_9ROSI</name>